<dbReference type="InterPro" id="IPR037883">
    <property type="entry name" value="Knr4/Smi1-like_sf"/>
</dbReference>
<evidence type="ECO:0000313" key="3">
    <source>
        <dbReference type="Proteomes" id="UP000319976"/>
    </source>
</evidence>
<dbReference type="Gene3D" id="3.40.1580.10">
    <property type="entry name" value="SMI1/KNR4-like"/>
    <property type="match status" value="1"/>
</dbReference>
<organism evidence="2 3">
    <name type="scientific">Calycomorphotria hydatis</name>
    <dbReference type="NCBI Taxonomy" id="2528027"/>
    <lineage>
        <taxon>Bacteria</taxon>
        <taxon>Pseudomonadati</taxon>
        <taxon>Planctomycetota</taxon>
        <taxon>Planctomycetia</taxon>
        <taxon>Planctomycetales</taxon>
        <taxon>Planctomycetaceae</taxon>
        <taxon>Calycomorphotria</taxon>
    </lineage>
</organism>
<dbReference type="Proteomes" id="UP000319976">
    <property type="component" value="Chromosome"/>
</dbReference>
<dbReference type="OrthoDB" id="268612at2"/>
<reference evidence="2 3" key="1">
    <citation type="submission" date="2019-02" db="EMBL/GenBank/DDBJ databases">
        <title>Deep-cultivation of Planctomycetes and their phenomic and genomic characterization uncovers novel biology.</title>
        <authorList>
            <person name="Wiegand S."/>
            <person name="Jogler M."/>
            <person name="Boedeker C."/>
            <person name="Pinto D."/>
            <person name="Vollmers J."/>
            <person name="Rivas-Marin E."/>
            <person name="Kohn T."/>
            <person name="Peeters S.H."/>
            <person name="Heuer A."/>
            <person name="Rast P."/>
            <person name="Oberbeckmann S."/>
            <person name="Bunk B."/>
            <person name="Jeske O."/>
            <person name="Meyerdierks A."/>
            <person name="Storesund J.E."/>
            <person name="Kallscheuer N."/>
            <person name="Luecker S."/>
            <person name="Lage O.M."/>
            <person name="Pohl T."/>
            <person name="Merkel B.J."/>
            <person name="Hornburger P."/>
            <person name="Mueller R.-W."/>
            <person name="Bruemmer F."/>
            <person name="Labrenz M."/>
            <person name="Spormann A.M."/>
            <person name="Op den Camp H."/>
            <person name="Overmann J."/>
            <person name="Amann R."/>
            <person name="Jetten M.S.M."/>
            <person name="Mascher T."/>
            <person name="Medema M.H."/>
            <person name="Devos D.P."/>
            <person name="Kaster A.-K."/>
            <person name="Ovreas L."/>
            <person name="Rohde M."/>
            <person name="Galperin M.Y."/>
            <person name="Jogler C."/>
        </authorList>
    </citation>
    <scope>NUCLEOTIDE SEQUENCE [LARGE SCALE GENOMIC DNA]</scope>
    <source>
        <strain evidence="2 3">V22</strain>
    </source>
</reference>
<dbReference type="RefSeq" id="WP_145263096.1">
    <property type="nucleotide sequence ID" value="NZ_CP036316.1"/>
</dbReference>
<dbReference type="InterPro" id="IPR018958">
    <property type="entry name" value="Knr4/Smi1-like_dom"/>
</dbReference>
<proteinExistence type="predicted"/>
<evidence type="ECO:0000259" key="1">
    <source>
        <dbReference type="SMART" id="SM00860"/>
    </source>
</evidence>
<dbReference type="SUPFAM" id="SSF160631">
    <property type="entry name" value="SMI1/KNR4-like"/>
    <property type="match status" value="1"/>
</dbReference>
<keyword evidence="3" id="KW-1185">Reference proteome</keyword>
<name>A0A517TA45_9PLAN</name>
<dbReference type="AlphaFoldDB" id="A0A517TA45"/>
<protein>
    <submittedName>
        <fullName evidence="2">SMI1 / KNR4 family protein</fullName>
    </submittedName>
</protein>
<feature type="domain" description="Knr4/Smi1-like" evidence="1">
    <location>
        <begin position="23"/>
        <end position="140"/>
    </location>
</feature>
<evidence type="ECO:0000313" key="2">
    <source>
        <dbReference type="EMBL" id="QDT65251.1"/>
    </source>
</evidence>
<dbReference type="KEGG" id="chya:V22_24980"/>
<dbReference type="SMART" id="SM00860">
    <property type="entry name" value="SMI1_KNR4"/>
    <property type="match status" value="1"/>
</dbReference>
<dbReference type="Pfam" id="PF09346">
    <property type="entry name" value="SMI1_KNR4"/>
    <property type="match status" value="1"/>
</dbReference>
<gene>
    <name evidence="2" type="ORF">V22_24980</name>
</gene>
<accession>A0A517TA45</accession>
<dbReference type="EMBL" id="CP036316">
    <property type="protein sequence ID" value="QDT65251.1"/>
    <property type="molecule type" value="Genomic_DNA"/>
</dbReference>
<sequence length="159" mass="18604">MYWDQVRSRLIQSGLASKNDIIGCSEGDLASLEQRVGLTLPSSYKEFMREFGRGAGKFFDDVCIYYDEIANLQYEASEILYDYPEHNLLLSTSTFVFSMRQGEQFTFFNCLEEDPPVWFYFEGHPAFERIADCFVDFLEAELRQAEDMYSKIRGTEFDF</sequence>